<keyword evidence="2" id="KW-1185">Reference proteome</keyword>
<evidence type="ECO:0000313" key="1">
    <source>
        <dbReference type="EMBL" id="CAI8587639.1"/>
    </source>
</evidence>
<name>A0AAV0YP10_VICFA</name>
<evidence type="ECO:0000313" key="2">
    <source>
        <dbReference type="Proteomes" id="UP001157006"/>
    </source>
</evidence>
<sequence>MKVVSRGGSYPICSSSSSWWEDLLEINRKGGDDRFVKGCCFDIGKRYTTAFWHVKWHFDKCLKDEFPRLYALSALKNVVVVGIGNWRENGVWEWSDFGILSPVSDQPTVAEEV</sequence>
<gene>
    <name evidence="1" type="ORF">VFH_I309280</name>
</gene>
<organism evidence="1 2">
    <name type="scientific">Vicia faba</name>
    <name type="common">Broad bean</name>
    <name type="synonym">Faba vulgaris</name>
    <dbReference type="NCBI Taxonomy" id="3906"/>
    <lineage>
        <taxon>Eukaryota</taxon>
        <taxon>Viridiplantae</taxon>
        <taxon>Streptophyta</taxon>
        <taxon>Embryophyta</taxon>
        <taxon>Tracheophyta</taxon>
        <taxon>Spermatophyta</taxon>
        <taxon>Magnoliopsida</taxon>
        <taxon>eudicotyledons</taxon>
        <taxon>Gunneridae</taxon>
        <taxon>Pentapetalae</taxon>
        <taxon>rosids</taxon>
        <taxon>fabids</taxon>
        <taxon>Fabales</taxon>
        <taxon>Fabaceae</taxon>
        <taxon>Papilionoideae</taxon>
        <taxon>50 kb inversion clade</taxon>
        <taxon>NPAAA clade</taxon>
        <taxon>Hologalegina</taxon>
        <taxon>IRL clade</taxon>
        <taxon>Fabeae</taxon>
        <taxon>Vicia</taxon>
    </lineage>
</organism>
<accession>A0AAV0YP10</accession>
<proteinExistence type="predicted"/>
<protein>
    <submittedName>
        <fullName evidence="1">Uncharacterized protein</fullName>
    </submittedName>
</protein>
<dbReference type="EMBL" id="OX451736">
    <property type="protein sequence ID" value="CAI8587639.1"/>
    <property type="molecule type" value="Genomic_DNA"/>
</dbReference>
<dbReference type="Proteomes" id="UP001157006">
    <property type="component" value="Chromosome 1L"/>
</dbReference>
<reference evidence="1 2" key="1">
    <citation type="submission" date="2023-01" db="EMBL/GenBank/DDBJ databases">
        <authorList>
            <person name="Kreplak J."/>
        </authorList>
    </citation>
    <scope>NUCLEOTIDE SEQUENCE [LARGE SCALE GENOMIC DNA]</scope>
</reference>
<dbReference type="AlphaFoldDB" id="A0AAV0YP10"/>